<dbReference type="PANTHER" id="PTHR47219:SF16">
    <property type="entry name" value="GTPASE ACTIVATING PROTEIN"/>
    <property type="match status" value="1"/>
</dbReference>
<dbReference type="SUPFAM" id="SSF50729">
    <property type="entry name" value="PH domain-like"/>
    <property type="match status" value="2"/>
</dbReference>
<organism evidence="6 7">
    <name type="scientific">Agrilus planipennis</name>
    <name type="common">Emerald ash borer</name>
    <name type="synonym">Agrilus marcopoli</name>
    <dbReference type="NCBI Taxonomy" id="224129"/>
    <lineage>
        <taxon>Eukaryota</taxon>
        <taxon>Metazoa</taxon>
        <taxon>Ecdysozoa</taxon>
        <taxon>Arthropoda</taxon>
        <taxon>Hexapoda</taxon>
        <taxon>Insecta</taxon>
        <taxon>Pterygota</taxon>
        <taxon>Neoptera</taxon>
        <taxon>Endopterygota</taxon>
        <taxon>Coleoptera</taxon>
        <taxon>Polyphaga</taxon>
        <taxon>Elateriformia</taxon>
        <taxon>Buprestoidea</taxon>
        <taxon>Buprestidae</taxon>
        <taxon>Agrilinae</taxon>
        <taxon>Agrilus</taxon>
    </lineage>
</organism>
<dbReference type="InterPro" id="IPR021785">
    <property type="entry name" value="DUF3350"/>
</dbReference>
<dbReference type="PANTHER" id="PTHR47219">
    <property type="entry name" value="RAB GTPASE-ACTIVATING PROTEIN 1-LIKE"/>
    <property type="match status" value="1"/>
</dbReference>
<feature type="region of interest" description="Disordered" evidence="4">
    <location>
        <begin position="255"/>
        <end position="322"/>
    </location>
</feature>
<dbReference type="SMART" id="SM00462">
    <property type="entry name" value="PTB"/>
    <property type="match status" value="1"/>
</dbReference>
<dbReference type="GO" id="GO:0005096">
    <property type="term" value="F:GTPase activator activity"/>
    <property type="evidence" value="ECO:0007669"/>
    <property type="project" value="UniProtKB-KW"/>
</dbReference>
<feature type="coiled-coil region" evidence="3">
    <location>
        <begin position="704"/>
        <end position="731"/>
    </location>
</feature>
<keyword evidence="1" id="KW-0343">GTPase activation</keyword>
<dbReference type="InterPro" id="IPR011993">
    <property type="entry name" value="PH-like_dom_sf"/>
</dbReference>
<accession>A0A7F5R4W7</accession>
<dbReference type="FunFam" id="1.10.472.80:FF:000043">
    <property type="entry name" value="Pollux, isoform A"/>
    <property type="match status" value="1"/>
</dbReference>
<feature type="domain" description="Rab-GAP TBC" evidence="5">
    <location>
        <begin position="763"/>
        <end position="959"/>
    </location>
</feature>
<feature type="compositionally biased region" description="Polar residues" evidence="4">
    <location>
        <begin position="604"/>
        <end position="620"/>
    </location>
</feature>
<feature type="region of interest" description="Disordered" evidence="4">
    <location>
        <begin position="204"/>
        <end position="227"/>
    </location>
</feature>
<dbReference type="CTD" id="40704"/>
<proteinExistence type="predicted"/>
<dbReference type="InterPro" id="IPR006020">
    <property type="entry name" value="PTB/PI_dom"/>
</dbReference>
<dbReference type="Gene3D" id="1.10.10.2750">
    <property type="match status" value="1"/>
</dbReference>
<dbReference type="Gene3D" id="1.10.472.80">
    <property type="entry name" value="Ypt/Rab-GAP domain of gyp1p, domain 3"/>
    <property type="match status" value="1"/>
</dbReference>
<evidence type="ECO:0000313" key="7">
    <source>
        <dbReference type="RefSeq" id="XP_025830643.1"/>
    </source>
</evidence>
<evidence type="ECO:0000256" key="2">
    <source>
        <dbReference type="ARBA" id="ARBA00022553"/>
    </source>
</evidence>
<dbReference type="Pfam" id="PF00566">
    <property type="entry name" value="RabGAP-TBC"/>
    <property type="match status" value="1"/>
</dbReference>
<sequence length="1350" mass="153105">MKLISVNYLGFTAMDRRFSAPMLPWIVSEIKKRDYIERISVGVEDGYLQAYNSDFEVQFSHSISMIYRFSQADVDPCTFLYLYRDDIDQLLFCYLFQALKQSDVTEVYQQMKDNQSLYTPTPPRSLSSGSSLTSLSLDISPSSSNFFEVLYIGKIKVWNRKVPDSFIDDALQKFEAHDLEKKANVRAPIERLQSEQDLYRRLANGPRAERQSSPESPPVPSLTRSLSVASSLIPKQIENQYRKEILSTNESDISDNFSKISIPEDGSEDTKSSKSELSETSSFTESSKAGGDTTSTSDYKEGSDSSSVTSRDEKKEMTRTVVDMDDHNRTMVLQVGRIDLRLISPDRKLILLHKQTRDIATCVQGRENSSHFGFISRETPTSNIFIGYVFKCESASIASEAVGAITQAFTNAESKFARPIITSCEQCPMVWFHKLCVEVENLSDRKTQAAILRRIDQLDEEEQSMILAKFRGAETDSVREQNEFLMMLLRAHCEMKQGRHVHDTAENRSEFLNQYLGGSTIFMKAKRSLTNSFDNLLKRRSSRDDVGATFNRDMTLPIHSSLKEGMSPASANFQETSDRESEGSHSPSTLGSQSDLRDPKNGNPEPQTQSNVSPERTGTATDKGLKSPMMDIFMKVGSSPKSVPYDEGSPKYDAGSWRQAIFKRVITPNKQQARDSGQKRSNEELRMLWKKGIQQAILLVRMEKENARIKAQQEENAVKRIKLEYDDMKLNQREVMEVWDQMIDKDIRVTRDNNLLLHAVRQGIPRAKRGEVWQFLAEESCKRTAPVDTSKFPNYNVPYETLLKQLTSHQHAILIDLGRTFPNHSYYSSPLGQGQLALFNLLKAYSLLDPEVGYCQGLSFVGGVLLLHMEEAQAFSLLRHLMFRRNLRKQYLPDMVALQIKLYQISRLLHDQIPELYDHFDLHEVAPTLYAAPWLLTIFASQFPLGFVTRVFDILFLENTDIIFKVAIALLSLHKDNLLKCDSFEEIMDYLKNKVTNMDKFMLDKVIKKVATLDIKKQLNEYKVEYHVLQEEMAAVQPQLEALHKLQKENKILTDLNKSLTSQVDLHMSNVHRLEKSRTILQSNCNKLEMTNRGLEVTVVTLVSFVNSLIENKVDVEIPDDVRRILTQVSFNEKNKKDQAHRSNVMRMFGKDNHPNAQMIKSLSTGKMNLSELTPFLPANADSMSRSNSLNTQSAVPLKVLAKSVGNSDPSIDKPAPFRSTISNPNMANKMSNFFSSSHAQILQQKLHSPKGSNPKIDIRIEDCVDYNSSTSKTTSDCTEMARNVKNLGEKSVSLPLQEKILGKDNKTSPTYSEDSGIGTPSSPKDTEIHPLSNCDVPFTYSGTRTLKKV</sequence>
<dbReference type="Pfam" id="PF11830">
    <property type="entry name" value="DUF3350"/>
    <property type="match status" value="1"/>
</dbReference>
<feature type="region of interest" description="Disordered" evidence="4">
    <location>
        <begin position="1301"/>
        <end position="1335"/>
    </location>
</feature>
<feature type="compositionally biased region" description="Polar residues" evidence="4">
    <location>
        <begin position="1308"/>
        <end position="1324"/>
    </location>
</feature>
<dbReference type="FunFam" id="1.10.10.2750:FF:000002">
    <property type="entry name" value="TBC1 domain family member 4"/>
    <property type="match status" value="1"/>
</dbReference>
<keyword evidence="2" id="KW-0597">Phosphoprotein</keyword>
<evidence type="ECO:0000259" key="5">
    <source>
        <dbReference type="PROSITE" id="PS50086"/>
    </source>
</evidence>
<protein>
    <submittedName>
        <fullName evidence="7">TBC1 domain family member 1 isoform X1</fullName>
    </submittedName>
    <submittedName>
        <fullName evidence="8">TBC1 domain family member 1 isoform X2</fullName>
    </submittedName>
</protein>
<dbReference type="InterPro" id="IPR050302">
    <property type="entry name" value="Rab_GAP_TBC_domain"/>
</dbReference>
<dbReference type="CDD" id="cd01269">
    <property type="entry name" value="PTB_TBC1D1_like"/>
    <property type="match status" value="1"/>
</dbReference>
<evidence type="ECO:0000256" key="4">
    <source>
        <dbReference type="SAM" id="MobiDB-lite"/>
    </source>
</evidence>
<dbReference type="Gene3D" id="1.10.8.270">
    <property type="entry name" value="putative rabgap domain of human tbc1 domain family member 14 like domains"/>
    <property type="match status" value="1"/>
</dbReference>
<dbReference type="GeneID" id="108740638"/>
<dbReference type="SMART" id="SM00164">
    <property type="entry name" value="TBC"/>
    <property type="match status" value="1"/>
</dbReference>
<feature type="compositionally biased region" description="Polar residues" evidence="4">
    <location>
        <begin position="584"/>
        <end position="594"/>
    </location>
</feature>
<dbReference type="RefSeq" id="XP_025830644.1">
    <property type="nucleotide sequence ID" value="XM_025974859.1"/>
</dbReference>
<gene>
    <name evidence="7 8" type="primary">LOC108740638</name>
</gene>
<evidence type="ECO:0000313" key="8">
    <source>
        <dbReference type="RefSeq" id="XP_025830644.1"/>
    </source>
</evidence>
<dbReference type="KEGG" id="apln:108740638"/>
<reference evidence="7 8" key="1">
    <citation type="submission" date="2025-04" db="UniProtKB">
        <authorList>
            <consortium name="RefSeq"/>
        </authorList>
    </citation>
    <scope>IDENTIFICATION</scope>
    <source>
        <tissue evidence="7 8">Entire body</tissue>
    </source>
</reference>
<dbReference type="Pfam" id="PF00640">
    <property type="entry name" value="PID"/>
    <property type="match status" value="1"/>
</dbReference>
<keyword evidence="3" id="KW-0175">Coiled coil</keyword>
<feature type="compositionally biased region" description="Basic and acidic residues" evidence="4">
    <location>
        <begin position="310"/>
        <end position="322"/>
    </location>
</feature>
<dbReference type="PROSITE" id="PS50086">
    <property type="entry name" value="TBC_RABGAP"/>
    <property type="match status" value="1"/>
</dbReference>
<evidence type="ECO:0000256" key="3">
    <source>
        <dbReference type="SAM" id="Coils"/>
    </source>
</evidence>
<dbReference type="SUPFAM" id="SSF47923">
    <property type="entry name" value="Ypt/Rab-GAP domain of gyp1p"/>
    <property type="match status" value="2"/>
</dbReference>
<dbReference type="Gene3D" id="2.30.29.30">
    <property type="entry name" value="Pleckstrin-homology domain (PH domain)/Phosphotyrosine-binding domain (PTB)"/>
    <property type="match status" value="1"/>
</dbReference>
<dbReference type="InterPro" id="IPR035969">
    <property type="entry name" value="Rab-GAP_TBC_sf"/>
</dbReference>
<feature type="compositionally biased region" description="Low complexity" evidence="4">
    <location>
        <begin position="278"/>
        <end position="288"/>
    </location>
</feature>
<name>A0A7F5R4W7_AGRPL</name>
<dbReference type="FunFam" id="1.10.8.270:FF:000001">
    <property type="entry name" value="TBC1 domain family member 1"/>
    <property type="match status" value="1"/>
</dbReference>
<dbReference type="RefSeq" id="XP_025830643.1">
    <property type="nucleotide sequence ID" value="XM_025974858.1"/>
</dbReference>
<evidence type="ECO:0000256" key="1">
    <source>
        <dbReference type="ARBA" id="ARBA00022468"/>
    </source>
</evidence>
<dbReference type="OrthoDB" id="295078at2759"/>
<feature type="region of interest" description="Disordered" evidence="4">
    <location>
        <begin position="557"/>
        <end position="628"/>
    </location>
</feature>
<feature type="compositionally biased region" description="Basic and acidic residues" evidence="4">
    <location>
        <begin position="268"/>
        <end position="277"/>
    </location>
</feature>
<dbReference type="Proteomes" id="UP000192223">
    <property type="component" value="Unplaced"/>
</dbReference>
<dbReference type="InterPro" id="IPR000195">
    <property type="entry name" value="Rab-GAP-TBC_dom"/>
</dbReference>
<keyword evidence="6" id="KW-1185">Reference proteome</keyword>
<evidence type="ECO:0000313" key="6">
    <source>
        <dbReference type="Proteomes" id="UP000192223"/>
    </source>
</evidence>